<evidence type="ECO:0000256" key="6">
    <source>
        <dbReference type="SAM" id="Phobius"/>
    </source>
</evidence>
<feature type="transmembrane region" description="Helical" evidence="6">
    <location>
        <begin position="117"/>
        <end position="135"/>
    </location>
</feature>
<evidence type="ECO:0000313" key="7">
    <source>
        <dbReference type="EMBL" id="MPL66373.1"/>
    </source>
</evidence>
<evidence type="ECO:0000256" key="4">
    <source>
        <dbReference type="ARBA" id="ARBA00022989"/>
    </source>
</evidence>
<evidence type="ECO:0000256" key="5">
    <source>
        <dbReference type="ARBA" id="ARBA00023136"/>
    </source>
</evidence>
<keyword evidence="5 6" id="KW-0472">Membrane</keyword>
<feature type="transmembrane region" description="Helical" evidence="6">
    <location>
        <begin position="323"/>
        <end position="343"/>
    </location>
</feature>
<dbReference type="InterPro" id="IPR005495">
    <property type="entry name" value="LptG/LptF_permease"/>
</dbReference>
<dbReference type="GO" id="GO:0043190">
    <property type="term" value="C:ATP-binding cassette (ABC) transporter complex"/>
    <property type="evidence" value="ECO:0007669"/>
    <property type="project" value="TreeGrafter"/>
</dbReference>
<gene>
    <name evidence="7" type="ORF">SDC9_12046</name>
</gene>
<accession>A0A644THH2</accession>
<feature type="transmembrane region" description="Helical" evidence="6">
    <location>
        <begin position="296"/>
        <end position="316"/>
    </location>
</feature>
<dbReference type="EMBL" id="VSSQ01000032">
    <property type="protein sequence ID" value="MPL66373.1"/>
    <property type="molecule type" value="Genomic_DNA"/>
</dbReference>
<feature type="transmembrane region" description="Helical" evidence="6">
    <location>
        <begin position="355"/>
        <end position="373"/>
    </location>
</feature>
<proteinExistence type="predicted"/>
<reference evidence="7" key="1">
    <citation type="submission" date="2019-08" db="EMBL/GenBank/DDBJ databases">
        <authorList>
            <person name="Kucharzyk K."/>
            <person name="Murdoch R.W."/>
            <person name="Higgins S."/>
            <person name="Loffler F."/>
        </authorList>
    </citation>
    <scope>NUCLEOTIDE SEQUENCE</scope>
</reference>
<comment type="caution">
    <text evidence="7">The sequence shown here is derived from an EMBL/GenBank/DDBJ whole genome shotgun (WGS) entry which is preliminary data.</text>
</comment>
<comment type="subcellular location">
    <subcellularLocation>
        <location evidence="1">Cell membrane</location>
        <topology evidence="1">Multi-pass membrane protein</topology>
    </subcellularLocation>
</comment>
<organism evidence="7">
    <name type="scientific">bioreactor metagenome</name>
    <dbReference type="NCBI Taxonomy" id="1076179"/>
    <lineage>
        <taxon>unclassified sequences</taxon>
        <taxon>metagenomes</taxon>
        <taxon>ecological metagenomes</taxon>
    </lineage>
</organism>
<feature type="transmembrane region" description="Helical" evidence="6">
    <location>
        <begin position="30"/>
        <end position="55"/>
    </location>
</feature>
<dbReference type="PANTHER" id="PTHR33529:SF6">
    <property type="entry name" value="YJGP_YJGQ FAMILY PERMEASE"/>
    <property type="match status" value="1"/>
</dbReference>
<protein>
    <recommendedName>
        <fullName evidence="8">Lipopolysaccharide export system permease protein LptG</fullName>
    </recommendedName>
</protein>
<name>A0A644THH2_9ZZZZ</name>
<evidence type="ECO:0000256" key="1">
    <source>
        <dbReference type="ARBA" id="ARBA00004651"/>
    </source>
</evidence>
<keyword evidence="4 6" id="KW-1133">Transmembrane helix</keyword>
<dbReference type="PANTHER" id="PTHR33529">
    <property type="entry name" value="SLR0882 PROTEIN-RELATED"/>
    <property type="match status" value="1"/>
</dbReference>
<dbReference type="GO" id="GO:0015920">
    <property type="term" value="P:lipopolysaccharide transport"/>
    <property type="evidence" value="ECO:0007669"/>
    <property type="project" value="TreeGrafter"/>
</dbReference>
<keyword evidence="3 6" id="KW-0812">Transmembrane</keyword>
<sequence>MTRSKAGRAGSKVWSTSPPRLLRRQLLGSVISRFLGAEAFLVGLLLLAELFTSIWRLLALEAPLAGILRWLLSGVPGYAVELLPVAYLFAITLCLAEMHADGELMVIWGSGISVHSLSRSVLIFSLFLSISVFFAKERIAIPALLAKDRLYSEMTAQTGRSLLSSDITIMDDAGALVYKVGRFDPGAGLLSDVDIVGRDELGKPRFRLLAPNAQWRQGAWFFPLARVYTVDEEGLWSLKLEKEYTNPGLKTEPASFGLVREKPEHLRSPELLDYIRSLEASGLPAAEARTELNKRYSFLLTPLIVYGLSLSFAGLFRKNSLLMSLLFSLSSATVYYVAQMLGSLASRTGWVSPEFGIWTISAAFSLIAALGFLRART</sequence>
<evidence type="ECO:0000256" key="3">
    <source>
        <dbReference type="ARBA" id="ARBA00022692"/>
    </source>
</evidence>
<evidence type="ECO:0008006" key="8">
    <source>
        <dbReference type="Google" id="ProtNLM"/>
    </source>
</evidence>
<keyword evidence="2" id="KW-1003">Cell membrane</keyword>
<dbReference type="Pfam" id="PF03739">
    <property type="entry name" value="LptF_LptG"/>
    <property type="match status" value="1"/>
</dbReference>
<evidence type="ECO:0000256" key="2">
    <source>
        <dbReference type="ARBA" id="ARBA00022475"/>
    </source>
</evidence>
<feature type="transmembrane region" description="Helical" evidence="6">
    <location>
        <begin position="75"/>
        <end position="96"/>
    </location>
</feature>
<dbReference type="AlphaFoldDB" id="A0A644THH2"/>